<sequence>MRAGCDPAELLEFGEAALDEMTHRSALTSGTVSSGGLLRLACTVVALAKVENAVRRSRT</sequence>
<dbReference type="AlphaFoldDB" id="A0A1R3V5G1"/>
<dbReference type="EMBL" id="FTPD01000006">
    <property type="protein sequence ID" value="SIT53996.1"/>
    <property type="molecule type" value="Genomic_DNA"/>
</dbReference>
<accession>A0A1R3V5G1</accession>
<keyword evidence="2" id="KW-1185">Reference proteome</keyword>
<organism evidence="1 2">
    <name type="scientific">Mesorhizobium prunaredense</name>
    <dbReference type="NCBI Taxonomy" id="1631249"/>
    <lineage>
        <taxon>Bacteria</taxon>
        <taxon>Pseudomonadati</taxon>
        <taxon>Pseudomonadota</taxon>
        <taxon>Alphaproteobacteria</taxon>
        <taxon>Hyphomicrobiales</taxon>
        <taxon>Phyllobacteriaceae</taxon>
        <taxon>Mesorhizobium</taxon>
    </lineage>
</organism>
<evidence type="ECO:0000313" key="1">
    <source>
        <dbReference type="EMBL" id="SIT53996.1"/>
    </source>
</evidence>
<evidence type="ECO:0000313" key="2">
    <source>
        <dbReference type="Proteomes" id="UP000188388"/>
    </source>
</evidence>
<gene>
    <name evidence="1" type="ORF">BQ8794_140141</name>
</gene>
<dbReference type="Proteomes" id="UP000188388">
    <property type="component" value="Unassembled WGS sequence"/>
</dbReference>
<name>A0A1R3V5G1_9HYPH</name>
<proteinExistence type="predicted"/>
<reference evidence="2" key="1">
    <citation type="submission" date="2017-01" db="EMBL/GenBank/DDBJ databases">
        <authorList>
            <person name="Brunel B."/>
        </authorList>
    </citation>
    <scope>NUCLEOTIDE SEQUENCE [LARGE SCALE GENOMIC DNA]</scope>
</reference>
<protein>
    <submittedName>
        <fullName evidence="1">Uncharacterized protein</fullName>
    </submittedName>
</protein>